<dbReference type="EMBL" id="CP069031">
    <property type="protein sequence ID" value="QRC99167.1"/>
    <property type="molecule type" value="Genomic_DNA"/>
</dbReference>
<proteinExistence type="predicted"/>
<dbReference type="AlphaFoldDB" id="A0A7U2F5L3"/>
<evidence type="ECO:0000256" key="1">
    <source>
        <dbReference type="SAM" id="Phobius"/>
    </source>
</evidence>
<keyword evidence="1" id="KW-0812">Transmembrane</keyword>
<name>A0A7U2F5L3_PHANO</name>
<dbReference type="Proteomes" id="UP000663193">
    <property type="component" value="Chromosome 9"/>
</dbReference>
<sequence>MFIVPGERIRRRTHESKIGVVFICSLGGEALVVLFLNSLALFALFHRLVLLSEVSK</sequence>
<keyword evidence="1" id="KW-0472">Membrane</keyword>
<accession>A0A7U2F5L3</accession>
<organism evidence="2 3">
    <name type="scientific">Phaeosphaeria nodorum (strain SN15 / ATCC MYA-4574 / FGSC 10173)</name>
    <name type="common">Glume blotch fungus</name>
    <name type="synonym">Parastagonospora nodorum</name>
    <dbReference type="NCBI Taxonomy" id="321614"/>
    <lineage>
        <taxon>Eukaryota</taxon>
        <taxon>Fungi</taxon>
        <taxon>Dikarya</taxon>
        <taxon>Ascomycota</taxon>
        <taxon>Pezizomycotina</taxon>
        <taxon>Dothideomycetes</taxon>
        <taxon>Pleosporomycetidae</taxon>
        <taxon>Pleosporales</taxon>
        <taxon>Pleosporineae</taxon>
        <taxon>Phaeosphaeriaceae</taxon>
        <taxon>Parastagonospora</taxon>
    </lineage>
</organism>
<evidence type="ECO:0000313" key="2">
    <source>
        <dbReference type="EMBL" id="QRC99167.1"/>
    </source>
</evidence>
<evidence type="ECO:0000313" key="3">
    <source>
        <dbReference type="Proteomes" id="UP000663193"/>
    </source>
</evidence>
<keyword evidence="3" id="KW-1185">Reference proteome</keyword>
<dbReference type="VEuPathDB" id="FungiDB:JI435_413080"/>
<reference evidence="3" key="1">
    <citation type="journal article" date="2021" name="BMC Genomics">
        <title>Chromosome-level genome assembly and manually-curated proteome of model necrotroph Parastagonospora nodorum Sn15 reveals a genome-wide trove of candidate effector homologs, and redundancy of virulence-related functions within an accessory chromosome.</title>
        <authorList>
            <person name="Bertazzoni S."/>
            <person name="Jones D.A.B."/>
            <person name="Phan H.T."/>
            <person name="Tan K.-C."/>
            <person name="Hane J.K."/>
        </authorList>
    </citation>
    <scope>NUCLEOTIDE SEQUENCE [LARGE SCALE GENOMIC DNA]</scope>
    <source>
        <strain evidence="3">SN15 / ATCC MYA-4574 / FGSC 10173)</strain>
    </source>
</reference>
<feature type="transmembrane region" description="Helical" evidence="1">
    <location>
        <begin position="20"/>
        <end position="45"/>
    </location>
</feature>
<protein>
    <submittedName>
        <fullName evidence="2">Uncharacterized protein</fullName>
    </submittedName>
</protein>
<gene>
    <name evidence="2" type="ORF">JI435_413080</name>
</gene>
<keyword evidence="1" id="KW-1133">Transmembrane helix</keyword>